<reference evidence="2" key="1">
    <citation type="submission" date="2018-05" db="EMBL/GenBank/DDBJ databases">
        <authorList>
            <person name="Lanie J.A."/>
            <person name="Ng W.-L."/>
            <person name="Kazmierczak K.M."/>
            <person name="Andrzejewski T.M."/>
            <person name="Davidsen T.M."/>
            <person name="Wayne K.J."/>
            <person name="Tettelin H."/>
            <person name="Glass J.I."/>
            <person name="Rusch D."/>
            <person name="Podicherti R."/>
            <person name="Tsui H.-C.T."/>
            <person name="Winkler M.E."/>
        </authorList>
    </citation>
    <scope>NUCLEOTIDE SEQUENCE</scope>
</reference>
<dbReference type="EMBL" id="UINC01030317">
    <property type="protein sequence ID" value="SVB14510.1"/>
    <property type="molecule type" value="Genomic_DNA"/>
</dbReference>
<sequence length="71" mass="8142">VNRYHILREPVLLFLVGVCLSISQFVMIRDFVTILYGEEVVIILVTAALTRSGKKQFQPGKTSILFMWVRS</sequence>
<feature type="transmembrane region" description="Helical" evidence="1">
    <location>
        <begin position="12"/>
        <end position="28"/>
    </location>
</feature>
<gene>
    <name evidence="2" type="ORF">METZ01_LOCUS167364</name>
</gene>
<keyword evidence="1" id="KW-1133">Transmembrane helix</keyword>
<evidence type="ECO:0000256" key="1">
    <source>
        <dbReference type="SAM" id="Phobius"/>
    </source>
</evidence>
<accession>A0A382BL02</accession>
<proteinExistence type="predicted"/>
<keyword evidence="1" id="KW-0472">Membrane</keyword>
<organism evidence="2">
    <name type="scientific">marine metagenome</name>
    <dbReference type="NCBI Taxonomy" id="408172"/>
    <lineage>
        <taxon>unclassified sequences</taxon>
        <taxon>metagenomes</taxon>
        <taxon>ecological metagenomes</taxon>
    </lineage>
</organism>
<name>A0A382BL02_9ZZZZ</name>
<protein>
    <submittedName>
        <fullName evidence="2">Uncharacterized protein</fullName>
    </submittedName>
</protein>
<evidence type="ECO:0000313" key="2">
    <source>
        <dbReference type="EMBL" id="SVB14510.1"/>
    </source>
</evidence>
<keyword evidence="1" id="KW-0812">Transmembrane</keyword>
<feature type="transmembrane region" description="Helical" evidence="1">
    <location>
        <begin position="34"/>
        <end position="51"/>
    </location>
</feature>
<feature type="non-terminal residue" evidence="2">
    <location>
        <position position="1"/>
    </location>
</feature>
<dbReference type="AlphaFoldDB" id="A0A382BL02"/>